<accession>A0A1F5PX15</accession>
<evidence type="ECO:0000313" key="3">
    <source>
        <dbReference type="Proteomes" id="UP000177281"/>
    </source>
</evidence>
<evidence type="ECO:0000313" key="2">
    <source>
        <dbReference type="EMBL" id="OGE94455.1"/>
    </source>
</evidence>
<dbReference type="Pfam" id="PF08308">
    <property type="entry name" value="PEGA"/>
    <property type="match status" value="1"/>
</dbReference>
<organism evidence="2 3">
    <name type="scientific">Candidatus Doudnabacteria bacterium RIFCSPLOWO2_01_FULL_44_21</name>
    <dbReference type="NCBI Taxonomy" id="1817841"/>
    <lineage>
        <taxon>Bacteria</taxon>
        <taxon>Candidatus Doudnaibacteriota</taxon>
    </lineage>
</organism>
<proteinExistence type="predicted"/>
<dbReference type="InterPro" id="IPR011042">
    <property type="entry name" value="6-blade_b-propeller_TolB-like"/>
</dbReference>
<reference evidence="2 3" key="1">
    <citation type="journal article" date="2016" name="Nat. Commun.">
        <title>Thousands of microbial genomes shed light on interconnected biogeochemical processes in an aquifer system.</title>
        <authorList>
            <person name="Anantharaman K."/>
            <person name="Brown C.T."/>
            <person name="Hug L.A."/>
            <person name="Sharon I."/>
            <person name="Castelle C.J."/>
            <person name="Probst A.J."/>
            <person name="Thomas B.C."/>
            <person name="Singh A."/>
            <person name="Wilkins M.J."/>
            <person name="Karaoz U."/>
            <person name="Brodie E.L."/>
            <person name="Williams K.H."/>
            <person name="Hubbard S.S."/>
            <person name="Banfield J.F."/>
        </authorList>
    </citation>
    <scope>NUCLEOTIDE SEQUENCE [LARGE SCALE GENOMIC DNA]</scope>
</reference>
<dbReference type="Gene3D" id="2.120.10.30">
    <property type="entry name" value="TolB, C-terminal domain"/>
    <property type="match status" value="1"/>
</dbReference>
<sequence length="417" mass="47300">MTLKIRFTLVALGVLIFVLITPALVLYARGFKYDFSKMQVVKTGTLVVKSEPRDATISLGDRQIKNKTPLNIRFLLPGDYEVIISKDGYQTWSKRLSIQPQFVTWANLDREFITLFRSQPLNSQNYLSKKTSVSVSADEIGFVDSNFNVNFISVDSGDLTTLPGGVGIAGPFDFNAKFAWNNGVQIYNLILDFITNKNQALQQLQTAQTIASNGQQVVFSFLDNLFALINGVSLPIDPKVSAFTLDNDEVWYIQSNQIKRFNLVTQEKTTLTTIPEYKSASLIRSRGQLYTILDQTLYKYNEKMEPIYSPVTFAAFDEVSDQLYFGNTNEILLFNPTTHQTQLILRSLTSLGHVVLNWETGYVFFANEGKIKTIELDGRDHRNVYTIADAGSDFVLDKRGKTLYVIRDDQIKIYEIR</sequence>
<dbReference type="Proteomes" id="UP000177281">
    <property type="component" value="Unassembled WGS sequence"/>
</dbReference>
<dbReference type="STRING" id="1817841.A3B10_01490"/>
<dbReference type="AlphaFoldDB" id="A0A1F5PX15"/>
<evidence type="ECO:0000259" key="1">
    <source>
        <dbReference type="Pfam" id="PF08308"/>
    </source>
</evidence>
<feature type="domain" description="PEGA" evidence="1">
    <location>
        <begin position="44"/>
        <end position="108"/>
    </location>
</feature>
<dbReference type="InterPro" id="IPR013229">
    <property type="entry name" value="PEGA"/>
</dbReference>
<dbReference type="EMBL" id="MFFB01000018">
    <property type="protein sequence ID" value="OGE94455.1"/>
    <property type="molecule type" value="Genomic_DNA"/>
</dbReference>
<gene>
    <name evidence="2" type="ORF">A3B10_01490</name>
</gene>
<name>A0A1F5PX15_9BACT</name>
<protein>
    <recommendedName>
        <fullName evidence="1">PEGA domain-containing protein</fullName>
    </recommendedName>
</protein>
<dbReference type="InterPro" id="IPR011044">
    <property type="entry name" value="Quino_amine_DH_bsu"/>
</dbReference>
<comment type="caution">
    <text evidence="2">The sequence shown here is derived from an EMBL/GenBank/DDBJ whole genome shotgun (WGS) entry which is preliminary data.</text>
</comment>
<dbReference type="SUPFAM" id="SSF50969">
    <property type="entry name" value="YVTN repeat-like/Quinoprotein amine dehydrogenase"/>
    <property type="match status" value="1"/>
</dbReference>